<evidence type="ECO:0000256" key="5">
    <source>
        <dbReference type="ARBA" id="ARBA00022691"/>
    </source>
</evidence>
<dbReference type="PANTHER" id="PTHR30538:SF0">
    <property type="entry name" value="L-LYSINE 2,3-AMINOMUTASE AQ_1632-RELATED"/>
    <property type="match status" value="1"/>
</dbReference>
<evidence type="ECO:0000256" key="6">
    <source>
        <dbReference type="ARBA" id="ARBA00022723"/>
    </source>
</evidence>
<evidence type="ECO:0000313" key="15">
    <source>
        <dbReference type="Proteomes" id="UP000268051"/>
    </source>
</evidence>
<dbReference type="GO" id="GO:0016853">
    <property type="term" value="F:isomerase activity"/>
    <property type="evidence" value="ECO:0007669"/>
    <property type="project" value="UniProtKB-KW"/>
</dbReference>
<keyword evidence="6 11" id="KW-0479">Metal-binding</keyword>
<dbReference type="InterPro" id="IPR058240">
    <property type="entry name" value="rSAM_sf"/>
</dbReference>
<dbReference type="EMBL" id="RHFN01000029">
    <property type="protein sequence ID" value="ROU10639.1"/>
    <property type="molecule type" value="Genomic_DNA"/>
</dbReference>
<keyword evidence="9 11" id="KW-0411">Iron-sulfur</keyword>
<keyword evidence="4 11" id="KW-0004">4Fe-4S</keyword>
<keyword evidence="8" id="KW-0408">Iron</keyword>
<evidence type="ECO:0000259" key="13">
    <source>
        <dbReference type="PROSITE" id="PS51918"/>
    </source>
</evidence>
<dbReference type="Gene3D" id="3.20.20.70">
    <property type="entry name" value="Aldolase class I"/>
    <property type="match status" value="1"/>
</dbReference>
<dbReference type="NCBIfam" id="TIGR00238">
    <property type="entry name" value="KamA family radical SAM protein"/>
    <property type="match status" value="1"/>
</dbReference>
<evidence type="ECO:0000256" key="9">
    <source>
        <dbReference type="ARBA" id="ARBA00023014"/>
    </source>
</evidence>
<dbReference type="InterPro" id="IPR003739">
    <property type="entry name" value="Lys_aminomutase/Glu_NH3_mut"/>
</dbReference>
<dbReference type="GO" id="GO:0046872">
    <property type="term" value="F:metal ion binding"/>
    <property type="evidence" value="ECO:0007669"/>
    <property type="project" value="UniProtKB-KW"/>
</dbReference>
<feature type="domain" description="Radical SAM core" evidence="13">
    <location>
        <begin position="122"/>
        <end position="353"/>
    </location>
</feature>
<name>A0A3N2RT60_9ENTR</name>
<evidence type="ECO:0000256" key="11">
    <source>
        <dbReference type="PIRSR" id="PIRSR004911-1"/>
    </source>
</evidence>
<comment type="cofactor">
    <cofactor evidence="2">
        <name>[4Fe-4S] cluster</name>
        <dbReference type="ChEBI" id="CHEBI:49883"/>
    </cofactor>
</comment>
<feature type="binding site" evidence="11">
    <location>
        <position position="136"/>
    </location>
    <ligand>
        <name>[4Fe-4S] cluster</name>
        <dbReference type="ChEBI" id="CHEBI:49883"/>
        <note>4Fe-4S-S-AdoMet</note>
    </ligand>
</feature>
<reference evidence="14 15" key="1">
    <citation type="submission" date="2018-10" db="EMBL/GenBank/DDBJ databases">
        <title>Horizontal transference of carbapenem resistance between Klebsiella pneumoniae and Kluyvera ascorbata during abdominal infection: a case report.</title>
        <authorList>
            <person name="Raro O.H.F."/>
            <person name="Lima-Morales D."/>
            <person name="Barth A.L."/>
            <person name="Paim T.G.S."/>
            <person name="Mott M.P."/>
            <person name="Riche C.V.W."/>
            <person name="Teixeira U.F."/>
            <person name="Waechter F."/>
            <person name="Dias C.A.G."/>
        </authorList>
    </citation>
    <scope>NUCLEOTIDE SEQUENCE [LARGE SCALE GENOMIC DNA]</scope>
    <source>
        <strain evidence="14 15">OT2</strain>
    </source>
</reference>
<dbReference type="GO" id="GO:0051539">
    <property type="term" value="F:4 iron, 4 sulfur cluster binding"/>
    <property type="evidence" value="ECO:0007669"/>
    <property type="project" value="UniProtKB-KW"/>
</dbReference>
<feature type="binding site" evidence="11">
    <location>
        <position position="140"/>
    </location>
    <ligand>
        <name>[4Fe-4S] cluster</name>
        <dbReference type="ChEBI" id="CHEBI:49883"/>
        <note>4Fe-4S-S-AdoMet</note>
    </ligand>
</feature>
<organism evidence="14 15">
    <name type="scientific">Kluyvera ascorbata</name>
    <dbReference type="NCBI Taxonomy" id="51288"/>
    <lineage>
        <taxon>Bacteria</taxon>
        <taxon>Pseudomonadati</taxon>
        <taxon>Pseudomonadota</taxon>
        <taxon>Gammaproteobacteria</taxon>
        <taxon>Enterobacterales</taxon>
        <taxon>Enterobacteriaceae</taxon>
        <taxon>Kluyvera</taxon>
    </lineage>
</organism>
<dbReference type="SFLD" id="SFLDS00029">
    <property type="entry name" value="Radical_SAM"/>
    <property type="match status" value="1"/>
</dbReference>
<dbReference type="Proteomes" id="UP000268051">
    <property type="component" value="Unassembled WGS sequence"/>
</dbReference>
<evidence type="ECO:0000256" key="10">
    <source>
        <dbReference type="ARBA" id="ARBA00023235"/>
    </source>
</evidence>
<dbReference type="PIRSF" id="PIRSF004911">
    <property type="entry name" value="DUF160"/>
    <property type="match status" value="1"/>
</dbReference>
<feature type="modified residue" description="N6-(pyridoxal phosphate)lysine" evidence="12">
    <location>
        <position position="365"/>
    </location>
</feature>
<evidence type="ECO:0000256" key="8">
    <source>
        <dbReference type="ARBA" id="ARBA00023004"/>
    </source>
</evidence>
<sequence>MNNEVEFWKRLKCYSGIDYNTFLSEKWQLKNTIKNRDELLEFLRQELSQEIIDDFTLSLSKNPMQIKLSPYILSLIDWGNFHEDPIRKQFIPLFSEYKKDHPALRLDSLNESGDSPVQGIIHRYPNKVLFLSNHSCPVYCRFCTRSYMVGESTASVSKSHNVAMPNNWHDAINYIINNENIEDVVVSGGDVYTLPAKHLKTLLTELLNIQSVKRVRIATKSLAVLPTKFLSSDGWASAIIDANKLALKKRKQFSIQTHFNHANEITWITKKAADLLFDHGIKVRNQTVLMKNINDSFQSLKDLMDSLVNINIEPYYIYMHDLVPGSEFFRTTLKSALELEELLRGSTSGYNIPNFVVDLPGGGGKRNIWSYRHYDIESGISIFRSPVIDKNKFYFYFDPIAQGEESDVNMENFDQANLDAIIEKIKNKKFEELR</sequence>
<evidence type="ECO:0000256" key="2">
    <source>
        <dbReference type="ARBA" id="ARBA00001966"/>
    </source>
</evidence>
<keyword evidence="10" id="KW-0413">Isomerase</keyword>
<dbReference type="PANTHER" id="PTHR30538">
    <property type="entry name" value="LYSINE 2,3-AMINOMUTASE-RELATED"/>
    <property type="match status" value="1"/>
</dbReference>
<proteinExistence type="inferred from homology"/>
<dbReference type="InterPro" id="IPR013785">
    <property type="entry name" value="Aldolase_TIM"/>
</dbReference>
<dbReference type="RefSeq" id="WP_087859136.1">
    <property type="nucleotide sequence ID" value="NZ_RHFN01000029.1"/>
</dbReference>
<dbReference type="Pfam" id="PF12544">
    <property type="entry name" value="LAM_C"/>
    <property type="match status" value="1"/>
</dbReference>
<dbReference type="AlphaFoldDB" id="A0A3N2RT60"/>
<evidence type="ECO:0000256" key="12">
    <source>
        <dbReference type="PIRSR" id="PIRSR603739-50"/>
    </source>
</evidence>
<dbReference type="InterPro" id="IPR007197">
    <property type="entry name" value="rSAM"/>
</dbReference>
<feature type="binding site" evidence="11">
    <location>
        <position position="143"/>
    </location>
    <ligand>
        <name>[4Fe-4S] cluster</name>
        <dbReference type="ChEBI" id="CHEBI:49883"/>
        <note>4Fe-4S-S-AdoMet</note>
    </ligand>
</feature>
<dbReference type="OrthoDB" id="9770937at2"/>
<evidence type="ECO:0000256" key="1">
    <source>
        <dbReference type="ARBA" id="ARBA00001933"/>
    </source>
</evidence>
<evidence type="ECO:0000256" key="3">
    <source>
        <dbReference type="ARBA" id="ARBA00008703"/>
    </source>
</evidence>
<evidence type="ECO:0000256" key="7">
    <source>
        <dbReference type="ARBA" id="ARBA00022898"/>
    </source>
</evidence>
<protein>
    <submittedName>
        <fullName evidence="14">KamA family radical SAM protein</fullName>
    </submittedName>
</protein>
<dbReference type="SFLD" id="SFLDG01070">
    <property type="entry name" value="PLP-dependent"/>
    <property type="match status" value="1"/>
</dbReference>
<dbReference type="PROSITE" id="PS51918">
    <property type="entry name" value="RADICAL_SAM"/>
    <property type="match status" value="1"/>
</dbReference>
<accession>A0A3N2RT60</accession>
<evidence type="ECO:0000313" key="14">
    <source>
        <dbReference type="EMBL" id="ROU10639.1"/>
    </source>
</evidence>
<dbReference type="InterPro" id="IPR025895">
    <property type="entry name" value="LAM_C_dom"/>
</dbReference>
<gene>
    <name evidence="14" type="ORF">EB837_21155</name>
</gene>
<comment type="similarity">
    <text evidence="3">Belongs to the radical SAM superfamily. KamA family.</text>
</comment>
<keyword evidence="5" id="KW-0949">S-adenosyl-L-methionine</keyword>
<comment type="cofactor">
    <cofactor evidence="1 12">
        <name>pyridoxal 5'-phosphate</name>
        <dbReference type="ChEBI" id="CHEBI:597326"/>
    </cofactor>
</comment>
<comment type="caution">
    <text evidence="14">The sequence shown here is derived from an EMBL/GenBank/DDBJ whole genome shotgun (WGS) entry which is preliminary data.</text>
</comment>
<evidence type="ECO:0000256" key="4">
    <source>
        <dbReference type="ARBA" id="ARBA00022485"/>
    </source>
</evidence>
<dbReference type="SUPFAM" id="SSF102114">
    <property type="entry name" value="Radical SAM enzymes"/>
    <property type="match status" value="1"/>
</dbReference>
<keyword evidence="7 12" id="KW-0663">Pyridoxal phosphate</keyword>